<evidence type="ECO:0000313" key="1">
    <source>
        <dbReference type="EMBL" id="MBE1496186.1"/>
    </source>
</evidence>
<accession>A0ABR9HZ17</accession>
<organism evidence="1 2">
    <name type="scientific">Amycolatopsis lexingtonensis</name>
    <dbReference type="NCBI Taxonomy" id="218822"/>
    <lineage>
        <taxon>Bacteria</taxon>
        <taxon>Bacillati</taxon>
        <taxon>Actinomycetota</taxon>
        <taxon>Actinomycetes</taxon>
        <taxon>Pseudonocardiales</taxon>
        <taxon>Pseudonocardiaceae</taxon>
        <taxon>Amycolatopsis</taxon>
    </lineage>
</organism>
<dbReference type="GO" id="GO:0003677">
    <property type="term" value="F:DNA binding"/>
    <property type="evidence" value="ECO:0007669"/>
    <property type="project" value="UniProtKB-KW"/>
</dbReference>
<keyword evidence="1" id="KW-0238">DNA-binding</keyword>
<keyword evidence="2" id="KW-1185">Reference proteome</keyword>
<sequence>MSRSGPGGGISFLELIQAHTRGVGGTETQPLPDYVAARYLLHERLVDAIEARDQVEARRLIHEQNNIEAAR</sequence>
<dbReference type="EMBL" id="JADBEG010000001">
    <property type="protein sequence ID" value="MBE1496186.1"/>
    <property type="molecule type" value="Genomic_DNA"/>
</dbReference>
<comment type="caution">
    <text evidence="1">The sequence shown here is derived from an EMBL/GenBank/DDBJ whole genome shotgun (WGS) entry which is preliminary data.</text>
</comment>
<dbReference type="RefSeq" id="WP_086856626.1">
    <property type="nucleotide sequence ID" value="NZ_JADBEG010000001.1"/>
</dbReference>
<proteinExistence type="predicted"/>
<reference evidence="1 2" key="1">
    <citation type="submission" date="2020-10" db="EMBL/GenBank/DDBJ databases">
        <title>Sequencing the genomes of 1000 actinobacteria strains.</title>
        <authorList>
            <person name="Klenk H.-P."/>
        </authorList>
    </citation>
    <scope>NUCLEOTIDE SEQUENCE [LARGE SCALE GENOMIC DNA]</scope>
    <source>
        <strain evidence="1 2">DSM 44653</strain>
    </source>
</reference>
<dbReference type="Proteomes" id="UP000631670">
    <property type="component" value="Unassembled WGS sequence"/>
</dbReference>
<evidence type="ECO:0000313" key="2">
    <source>
        <dbReference type="Proteomes" id="UP000631670"/>
    </source>
</evidence>
<protein>
    <submittedName>
        <fullName evidence="1">DNA-binding FadR family transcriptional regulator</fullName>
    </submittedName>
</protein>
<gene>
    <name evidence="1" type="ORF">H4696_003286</name>
</gene>
<name>A0ABR9HZ17_9PSEU</name>